<proteinExistence type="predicted"/>
<dbReference type="EMBL" id="KQ964278">
    <property type="protein sequence ID" value="KXJ85593.1"/>
    <property type="molecule type" value="Genomic_DNA"/>
</dbReference>
<dbReference type="OrthoDB" id="10482848at2759"/>
<feature type="region of interest" description="Disordered" evidence="1">
    <location>
        <begin position="187"/>
        <end position="229"/>
    </location>
</feature>
<sequence>MSQNDPIVIDDLSDLETDNHWISHRNCSTRTMSSSSDSAKWHFYTASATTTDSPPETSIRRTILSTPGNPPLSPLGPFESHRISSSPGRASEPRETRLRPSVLNPDGSHITADIIYFDDEDNWSDTENSAASYAWHKKLQEIAEERTFAMRKSGRRSSDLYCGEPASAAAFLRHAEHEFQLNYFDNGREPRKATSSAVSSRVISKKKNPERKSSSQRTTTRRNPKIQAGLKAPKKWELVDAILNVPDEGGRFVLTFSLPSASYATSIPQNERVTAASRSGKTYPVKRLMGKCVSH</sequence>
<feature type="region of interest" description="Disordered" evidence="1">
    <location>
        <begin position="65"/>
        <end position="104"/>
    </location>
</feature>
<evidence type="ECO:0000313" key="2">
    <source>
        <dbReference type="EMBL" id="KXJ85593.1"/>
    </source>
</evidence>
<dbReference type="InParanoid" id="A0A136IKW7"/>
<name>A0A136IKW7_9PEZI</name>
<dbReference type="Proteomes" id="UP000070501">
    <property type="component" value="Unassembled WGS sequence"/>
</dbReference>
<evidence type="ECO:0000313" key="3">
    <source>
        <dbReference type="Proteomes" id="UP000070501"/>
    </source>
</evidence>
<accession>A0A136IKW7</accession>
<dbReference type="AlphaFoldDB" id="A0A136IKW7"/>
<keyword evidence="3" id="KW-1185">Reference proteome</keyword>
<reference evidence="3" key="1">
    <citation type="submission" date="2016-02" db="EMBL/GenBank/DDBJ databases">
        <title>Draft genome sequence of Microdochium bolleyi, a fungal endophyte of beachgrass.</title>
        <authorList>
            <consortium name="DOE Joint Genome Institute"/>
            <person name="David A.S."/>
            <person name="May G."/>
            <person name="Haridas S."/>
            <person name="Lim J."/>
            <person name="Wang M."/>
            <person name="Labutti K."/>
            <person name="Lipzen A."/>
            <person name="Barry K."/>
            <person name="Grigoriev I.V."/>
        </authorList>
    </citation>
    <scope>NUCLEOTIDE SEQUENCE [LARGE SCALE GENOMIC DNA]</scope>
    <source>
        <strain evidence="3">J235TASD1</strain>
    </source>
</reference>
<protein>
    <submittedName>
        <fullName evidence="2">Uncharacterized protein</fullName>
    </submittedName>
</protein>
<gene>
    <name evidence="2" type="ORF">Micbo1qcDRAFT_180659</name>
</gene>
<evidence type="ECO:0000256" key="1">
    <source>
        <dbReference type="SAM" id="MobiDB-lite"/>
    </source>
</evidence>
<organism evidence="2 3">
    <name type="scientific">Microdochium bolleyi</name>
    <dbReference type="NCBI Taxonomy" id="196109"/>
    <lineage>
        <taxon>Eukaryota</taxon>
        <taxon>Fungi</taxon>
        <taxon>Dikarya</taxon>
        <taxon>Ascomycota</taxon>
        <taxon>Pezizomycotina</taxon>
        <taxon>Sordariomycetes</taxon>
        <taxon>Xylariomycetidae</taxon>
        <taxon>Xylariales</taxon>
        <taxon>Microdochiaceae</taxon>
        <taxon>Microdochium</taxon>
    </lineage>
</organism>
<feature type="compositionally biased region" description="Polar residues" evidence="1">
    <location>
        <begin position="193"/>
        <end position="202"/>
    </location>
</feature>